<dbReference type="AlphaFoldDB" id="A0A024GMW3"/>
<feature type="region of interest" description="Disordered" evidence="5">
    <location>
        <begin position="304"/>
        <end position="324"/>
    </location>
</feature>
<feature type="region of interest" description="Disordered" evidence="5">
    <location>
        <begin position="167"/>
        <end position="191"/>
    </location>
</feature>
<feature type="region of interest" description="Disordered" evidence="5">
    <location>
        <begin position="410"/>
        <end position="442"/>
    </location>
</feature>
<sequence>MQLKGMWMSDKRPVQQELALGLAALTRIIPDVNLALAFVESFFRTLHREWHGIDGLRLDKFYNLTRQVLYQTLGLLSTHKWQEALVTQFASTLSKEILMKRPNGLRMHLCDIFLQELNRAGGTTVQSKSFTLLVGPFIQLFGSKNDREVLIRVKDVVFTPLMTSCRTSMSQNGTEKNSSHSDMEGCETDAEDNDSEAIHFQHVQLHSIQCQLFQLAADEYISLIAIVIVTTQLLFALYRTTPERNRKDLYELSESCSKVTKANTQELIRNQETILTENAKEMRFMSEETSEDLPKVSATKKLILSDDDNGKSKKRRRKVDVKKSSMPGGVVASMECVIDTKIVPEAHTSQNDNKADHKMLEDCDLMQNRKDQSTRLRVVKSGISFQRCSVCFGFGKGLLPPKQSICRHCKRTQSVEKRSKKKSKTKKASIESVDTPHSKEQVVVTAKAKRVSFGKHQALPYAVSVKRLKAHAKKTISTKPKANNE</sequence>
<evidence type="ECO:0000256" key="5">
    <source>
        <dbReference type="SAM" id="MobiDB-lite"/>
    </source>
</evidence>
<keyword evidence="7" id="KW-1185">Reference proteome</keyword>
<dbReference type="GO" id="GO:0030688">
    <property type="term" value="C:preribosome, small subunit precursor"/>
    <property type="evidence" value="ECO:0007669"/>
    <property type="project" value="InterPro"/>
</dbReference>
<name>A0A024GMW3_9STRA</name>
<feature type="compositionally biased region" description="Polar residues" evidence="5">
    <location>
        <begin position="167"/>
        <end position="176"/>
    </location>
</feature>
<proteinExistence type="inferred from homology"/>
<evidence type="ECO:0000313" key="6">
    <source>
        <dbReference type="EMBL" id="CCI47859.1"/>
    </source>
</evidence>
<dbReference type="PANTHER" id="PTHR13026">
    <property type="entry name" value="NNP-1 PROTEIN NOVEL NUCLEAR PROTEIN 1 NOP52"/>
    <property type="match status" value="1"/>
</dbReference>
<accession>A0A024GMW3</accession>
<evidence type="ECO:0000256" key="2">
    <source>
        <dbReference type="ARBA" id="ARBA00006374"/>
    </source>
</evidence>
<feature type="compositionally biased region" description="Basic residues" evidence="5">
    <location>
        <begin position="418"/>
        <end position="427"/>
    </location>
</feature>
<dbReference type="GO" id="GO:0006364">
    <property type="term" value="P:rRNA processing"/>
    <property type="evidence" value="ECO:0007669"/>
    <property type="project" value="UniProtKB-KW"/>
</dbReference>
<keyword evidence="3" id="KW-0698">rRNA processing</keyword>
<keyword evidence="4" id="KW-0539">Nucleus</keyword>
<protein>
    <submittedName>
        <fullName evidence="6">Uncharacterized protein</fullName>
    </submittedName>
</protein>
<dbReference type="PANTHER" id="PTHR13026:SF0">
    <property type="entry name" value="RIBOSOMAL RNA PROCESSING 1B"/>
    <property type="match status" value="1"/>
</dbReference>
<comment type="caution">
    <text evidence="6">The sequence shown here is derived from an EMBL/GenBank/DDBJ whole genome shotgun (WGS) entry which is preliminary data.</text>
</comment>
<dbReference type="EMBL" id="CAIX01000190">
    <property type="protein sequence ID" value="CCI47859.1"/>
    <property type="molecule type" value="Genomic_DNA"/>
</dbReference>
<dbReference type="InterPro" id="IPR010301">
    <property type="entry name" value="RRP1"/>
</dbReference>
<comment type="similarity">
    <text evidence="2">Belongs to the RRP1 family.</text>
</comment>
<organism evidence="6 7">
    <name type="scientific">Albugo candida</name>
    <dbReference type="NCBI Taxonomy" id="65357"/>
    <lineage>
        <taxon>Eukaryota</taxon>
        <taxon>Sar</taxon>
        <taxon>Stramenopiles</taxon>
        <taxon>Oomycota</taxon>
        <taxon>Peronosporomycetes</taxon>
        <taxon>Albuginales</taxon>
        <taxon>Albuginaceae</taxon>
        <taxon>Albugo</taxon>
    </lineage>
</organism>
<dbReference type="Proteomes" id="UP000053237">
    <property type="component" value="Unassembled WGS sequence"/>
</dbReference>
<dbReference type="STRING" id="65357.A0A024GMW3"/>
<dbReference type="Pfam" id="PF05997">
    <property type="entry name" value="Nop52"/>
    <property type="match status" value="1"/>
</dbReference>
<dbReference type="OrthoDB" id="2019504at2759"/>
<evidence type="ECO:0000256" key="1">
    <source>
        <dbReference type="ARBA" id="ARBA00004123"/>
    </source>
</evidence>
<dbReference type="InParanoid" id="A0A024GMW3"/>
<gene>
    <name evidence="6" type="ORF">BN9_088780</name>
</gene>
<reference evidence="6 7" key="1">
    <citation type="submission" date="2012-05" db="EMBL/GenBank/DDBJ databases">
        <title>Recombination and specialization in a pathogen metapopulation.</title>
        <authorList>
            <person name="Gardiner A."/>
            <person name="Kemen E."/>
            <person name="Schultz-Larsen T."/>
            <person name="MacLean D."/>
            <person name="Van Oosterhout C."/>
            <person name="Jones J.D.G."/>
        </authorList>
    </citation>
    <scope>NUCLEOTIDE SEQUENCE [LARGE SCALE GENOMIC DNA]</scope>
    <source>
        <strain evidence="6 7">Ac Nc2</strain>
    </source>
</reference>
<evidence type="ECO:0000256" key="3">
    <source>
        <dbReference type="ARBA" id="ARBA00022552"/>
    </source>
</evidence>
<evidence type="ECO:0000313" key="7">
    <source>
        <dbReference type="Proteomes" id="UP000053237"/>
    </source>
</evidence>
<evidence type="ECO:0000256" key="4">
    <source>
        <dbReference type="ARBA" id="ARBA00023242"/>
    </source>
</evidence>
<comment type="subcellular location">
    <subcellularLocation>
        <location evidence="1">Nucleus</location>
    </subcellularLocation>
</comment>
<dbReference type="GO" id="GO:0005634">
    <property type="term" value="C:nucleus"/>
    <property type="evidence" value="ECO:0007669"/>
    <property type="project" value="UniProtKB-SubCell"/>
</dbReference>